<protein>
    <submittedName>
        <fullName evidence="1">Uncharacterized protein</fullName>
    </submittedName>
</protein>
<evidence type="ECO:0000313" key="1">
    <source>
        <dbReference type="EMBL" id="KAK7420615.1"/>
    </source>
</evidence>
<dbReference type="EMBL" id="JAZAVK010000132">
    <property type="protein sequence ID" value="KAK7420615.1"/>
    <property type="molecule type" value="Genomic_DNA"/>
</dbReference>
<accession>A0ABR1HHE8</accession>
<organism evidence="1 2">
    <name type="scientific">Neonectria magnoliae</name>
    <dbReference type="NCBI Taxonomy" id="2732573"/>
    <lineage>
        <taxon>Eukaryota</taxon>
        <taxon>Fungi</taxon>
        <taxon>Dikarya</taxon>
        <taxon>Ascomycota</taxon>
        <taxon>Pezizomycotina</taxon>
        <taxon>Sordariomycetes</taxon>
        <taxon>Hypocreomycetidae</taxon>
        <taxon>Hypocreales</taxon>
        <taxon>Nectriaceae</taxon>
        <taxon>Neonectria</taxon>
    </lineage>
</organism>
<reference evidence="1 2" key="1">
    <citation type="journal article" date="2025" name="Microbiol. Resour. Announc.">
        <title>Draft genome sequences for Neonectria magnoliae and Neonectria punicea, canker pathogens of Liriodendron tulipifera and Acer saccharum in West Virginia.</title>
        <authorList>
            <person name="Petronek H.M."/>
            <person name="Kasson M.T."/>
            <person name="Metheny A.M."/>
            <person name="Stauder C.M."/>
            <person name="Lovett B."/>
            <person name="Lynch S.C."/>
            <person name="Garnas J.R."/>
            <person name="Kasson L.R."/>
            <person name="Stajich J.E."/>
        </authorList>
    </citation>
    <scope>NUCLEOTIDE SEQUENCE [LARGE SCALE GENOMIC DNA]</scope>
    <source>
        <strain evidence="1 2">NRRL 64651</strain>
    </source>
</reference>
<evidence type="ECO:0000313" key="2">
    <source>
        <dbReference type="Proteomes" id="UP001498421"/>
    </source>
</evidence>
<sequence length="254" mass="29085">MSIQHEDLALLVDSIRLLSQELGVFEERAALDYQVDSKVTAIDRLCRRGRIRRQLYERVCFPSDVEALRNSLQAFPYDPSEDSRAKKESCRVFQTTRALRADAGDITKLSNLSLLVGKWAGTGGFEDDLLATDIEVLLDIDIPQSWGSFLQACRRSGQSQAYDAYFHLVTLYRSAILRDIKTPQHSSFINFRIFEKPSQDSIQSLILARQPLYNGVFQPGRKKQARDKTKVATDQYKKKQMDKATQIAYRVIER</sequence>
<proteinExistence type="predicted"/>
<dbReference type="Proteomes" id="UP001498421">
    <property type="component" value="Unassembled WGS sequence"/>
</dbReference>
<name>A0ABR1HHE8_9HYPO</name>
<comment type="caution">
    <text evidence="1">The sequence shown here is derived from an EMBL/GenBank/DDBJ whole genome shotgun (WGS) entry which is preliminary data.</text>
</comment>
<gene>
    <name evidence="1" type="ORF">QQZ08_010307</name>
</gene>
<keyword evidence="2" id="KW-1185">Reference proteome</keyword>